<dbReference type="VEuPathDB" id="TriTrypDB:TCSYLVIO_007018"/>
<dbReference type="VEuPathDB" id="TriTrypDB:TCDM_09002"/>
<sequence>MFFFCESEENATDSFQLSDEQSCMINRLIFYEKALEFAELIKKALCHATMLLDSRTERDAIEAIKLIVACNEYRIEGSEKAFLSVLVMIFEGEIKIQCAVRDAFVEVVFTAFAKTSASSLMRNMASAHKLIGFLRGATEGDVSAVDRIFDLMKCNPSFSRLISGQFMDAVWSIAEGSMDHDVSPTDRRTAMRLFSLLCKHDWRELCARKESIVEFLRSDARKDNVLLAYCLKSLESEYQNPHYQPIPVRVEPREHVILEQIVIHLCRRTSTISSWLMLADAAVNAIHSLCESPALVYTYVLDYVVRRIETEPNSLTQLFFLLGRTAIKQLVAVDSAERQQLKRLDAEVMSQKPLNDINSNSNADVMQKELGIGSHEYKRNAIQELAQRRKNAIMSEGSVWYRYSKYVVAACRENQNILGKKPWREYVPLWLFLNLWL</sequence>
<dbReference type="GO" id="GO:0007076">
    <property type="term" value="P:mitotic chromosome condensation"/>
    <property type="evidence" value="ECO:0007669"/>
    <property type="project" value="InterPro"/>
</dbReference>
<dbReference type="VEuPathDB" id="TriTrypDB:TcCLB.508277.10"/>
<dbReference type="VEuPathDB" id="TriTrypDB:TcG_08970"/>
<dbReference type="GO" id="GO:0010032">
    <property type="term" value="P:meiotic chromosome condensation"/>
    <property type="evidence" value="ECO:0007669"/>
    <property type="project" value="TreeGrafter"/>
</dbReference>
<comment type="caution">
    <text evidence="1">The sequence shown here is derived from an EMBL/GenBank/DDBJ whole genome shotgun (WGS) entry which is preliminary data.</text>
</comment>
<dbReference type="InterPro" id="IPR026971">
    <property type="entry name" value="CND1/NCAPD3"/>
</dbReference>
<dbReference type="GO" id="GO:0042393">
    <property type="term" value="F:histone binding"/>
    <property type="evidence" value="ECO:0007669"/>
    <property type="project" value="TreeGrafter"/>
</dbReference>
<dbReference type="PANTHER" id="PTHR14222">
    <property type="entry name" value="CONDENSIN"/>
    <property type="match status" value="1"/>
</dbReference>
<accession>A0A2V2UIM8</accession>
<proteinExistence type="predicted"/>
<dbReference type="VEuPathDB" id="TriTrypDB:Tc_MARK_5766"/>
<dbReference type="SUPFAM" id="SSF48371">
    <property type="entry name" value="ARM repeat"/>
    <property type="match status" value="1"/>
</dbReference>
<evidence type="ECO:0000313" key="2">
    <source>
        <dbReference type="Proteomes" id="UP000246121"/>
    </source>
</evidence>
<dbReference type="Proteomes" id="UP000246121">
    <property type="component" value="Unassembled WGS sequence"/>
</dbReference>
<dbReference type="VEuPathDB" id="TriTrypDB:C3747_204g21"/>
<dbReference type="VEuPathDB" id="TriTrypDB:TcBrA4_0119500"/>
<dbReference type="AlphaFoldDB" id="A0A2V2UIM8"/>
<reference evidence="1 2" key="1">
    <citation type="journal article" date="2018" name="Microb. Genom.">
        <title>Expanding an expanded genome: long-read sequencing of Trypanosoma cruzi.</title>
        <authorList>
            <person name="Berna L."/>
            <person name="Rodriguez M."/>
            <person name="Chiribao M.L."/>
            <person name="Parodi-Talice A."/>
            <person name="Pita S."/>
            <person name="Rijo G."/>
            <person name="Alvarez-Valin F."/>
            <person name="Robello C."/>
        </authorList>
    </citation>
    <scope>NUCLEOTIDE SEQUENCE [LARGE SCALE GENOMIC DNA]</scope>
    <source>
        <strain evidence="1 2">Dm28c</strain>
    </source>
</reference>
<dbReference type="VEuPathDB" id="TriTrypDB:BCY84_02109"/>
<dbReference type="GO" id="GO:0000779">
    <property type="term" value="C:condensed chromosome, centromeric region"/>
    <property type="evidence" value="ECO:0007669"/>
    <property type="project" value="TreeGrafter"/>
</dbReference>
<evidence type="ECO:0000313" key="1">
    <source>
        <dbReference type="EMBL" id="PWU83834.1"/>
    </source>
</evidence>
<dbReference type="GO" id="GO:0000796">
    <property type="term" value="C:condensin complex"/>
    <property type="evidence" value="ECO:0007669"/>
    <property type="project" value="TreeGrafter"/>
</dbReference>
<dbReference type="VEuPathDB" id="TriTrypDB:TcCL_ESM04775"/>
<dbReference type="InterPro" id="IPR016024">
    <property type="entry name" value="ARM-type_fold"/>
</dbReference>
<dbReference type="EMBL" id="PRFA01000280">
    <property type="protein sequence ID" value="PWU83834.1"/>
    <property type="molecule type" value="Genomic_DNA"/>
</dbReference>
<dbReference type="PANTHER" id="PTHR14222:SF2">
    <property type="entry name" value="CONDENSIN COMPLEX SUBUNIT 1"/>
    <property type="match status" value="1"/>
</dbReference>
<dbReference type="VEuPathDB" id="TriTrypDB:ECC02_004692"/>
<name>A0A2V2UIM8_TRYCR</name>
<organism evidence="1 2">
    <name type="scientific">Trypanosoma cruzi</name>
    <dbReference type="NCBI Taxonomy" id="5693"/>
    <lineage>
        <taxon>Eukaryota</taxon>
        <taxon>Discoba</taxon>
        <taxon>Euglenozoa</taxon>
        <taxon>Kinetoplastea</taxon>
        <taxon>Metakinetoplastina</taxon>
        <taxon>Trypanosomatida</taxon>
        <taxon>Trypanosomatidae</taxon>
        <taxon>Trypanosoma</taxon>
        <taxon>Schizotrypanum</taxon>
    </lineage>
</organism>
<dbReference type="VEuPathDB" id="TriTrypDB:TcCLB.509941.110"/>
<dbReference type="VEuPathDB" id="TriTrypDB:C4B63_280g12"/>
<gene>
    <name evidence="1" type="ORF">C4B63_280g12</name>
</gene>
<protein>
    <submittedName>
        <fullName evidence="1">Putative condensin subunit 1</fullName>
    </submittedName>
</protein>